<dbReference type="RefSeq" id="WP_413267389.1">
    <property type="nucleotide sequence ID" value="NZ_JBHFNR010000265.1"/>
</dbReference>
<accession>A0ABV4Y1B3</accession>
<reference evidence="1 2" key="1">
    <citation type="submission" date="2024-09" db="EMBL/GenBank/DDBJ databases">
        <title>Floridaenema gen nov. (Aerosakkonemataceae, Aerosakkonematales ord. nov., Cyanobacteria) from benthic tropical and subtropical fresh waters, with the description of four new species.</title>
        <authorList>
            <person name="Moretto J.A."/>
            <person name="Berthold D.E."/>
            <person name="Lefler F.W."/>
            <person name="Huang I.-S."/>
            <person name="Laughinghouse H. IV."/>
        </authorList>
    </citation>
    <scope>NUCLEOTIDE SEQUENCE [LARGE SCALE GENOMIC DNA]</scope>
    <source>
        <strain evidence="1 2">BLCC-F50</strain>
    </source>
</reference>
<evidence type="ECO:0000313" key="1">
    <source>
        <dbReference type="EMBL" id="MFB2897778.1"/>
    </source>
</evidence>
<comment type="caution">
    <text evidence="1">The sequence shown here is derived from an EMBL/GenBank/DDBJ whole genome shotgun (WGS) entry which is preliminary data.</text>
</comment>
<organism evidence="1 2">
    <name type="scientific">Floridaenema flaviceps BLCC-F50</name>
    <dbReference type="NCBI Taxonomy" id="3153642"/>
    <lineage>
        <taxon>Bacteria</taxon>
        <taxon>Bacillati</taxon>
        <taxon>Cyanobacteriota</taxon>
        <taxon>Cyanophyceae</taxon>
        <taxon>Oscillatoriophycideae</taxon>
        <taxon>Aerosakkonematales</taxon>
        <taxon>Aerosakkonemataceae</taxon>
        <taxon>Floridanema</taxon>
        <taxon>Floridanema flaviceps</taxon>
    </lineage>
</organism>
<dbReference type="Proteomes" id="UP001576784">
    <property type="component" value="Unassembled WGS sequence"/>
</dbReference>
<dbReference type="EMBL" id="JBHFNR010000265">
    <property type="protein sequence ID" value="MFB2897778.1"/>
    <property type="molecule type" value="Genomic_DNA"/>
</dbReference>
<gene>
    <name evidence="1" type="ORF">ACE1CI_33090</name>
</gene>
<name>A0ABV4Y1B3_9CYAN</name>
<protein>
    <submittedName>
        <fullName evidence="1">Uncharacterized protein</fullName>
    </submittedName>
</protein>
<evidence type="ECO:0000313" key="2">
    <source>
        <dbReference type="Proteomes" id="UP001576784"/>
    </source>
</evidence>
<sequence>MDFVKWLNTQSIRAWNVNYCINDTAGASEILKALSSEYDWLYLDAVLVKKRISFNTLYESIALYGYLVELLTGNDAPKRCHLVRYHDLIEPELLRKGKVILIVDNAHLLHQKTLYLLAADTKYFVEKHQYLQPTPPGDSLCIGYMTHPIEMLTIFIGDTSLTAKMESKDLRDYRWGRPFIWDSSDTHKN</sequence>
<proteinExistence type="predicted"/>
<keyword evidence="2" id="KW-1185">Reference proteome</keyword>